<evidence type="ECO:0000256" key="4">
    <source>
        <dbReference type="ARBA" id="ARBA00023049"/>
    </source>
</evidence>
<evidence type="ECO:0000313" key="8">
    <source>
        <dbReference type="EMBL" id="ARE83897.1"/>
    </source>
</evidence>
<dbReference type="SUPFAM" id="SSF53092">
    <property type="entry name" value="Creatinase/prolidase N-terminal domain"/>
    <property type="match status" value="1"/>
</dbReference>
<gene>
    <name evidence="8" type="ORF">ROSMUCSMR3_02428</name>
</gene>
<sequence length="371" mass="40442">MTAFPRLQSRLADLRTRMEATGTDLVALGPSSHMAWLSGVHPHGDERPVMLLVTRDYAGFLMPSLNAASARQSTDLPFHLWRDDEGPHAALQDILSTCQANRPGLSVVLDETMRTDFSLLLLDHLQAPNRRFTDDTVGALRACKDAAEFDAIKAAHLLNDRAVEAAFDALRLGMTERELVQIIQDFYGANGATLEFCSVCFGPSGSFPHHTPGATRLERDMPVLLDTGCRLNGYPSDMTRCGYFGTPDATYTEVFAVVDQAVRAALAAARPGALARDVDKAARDVITAAGYGDRFLHRTGHGLGIDIHEPPYITATSETPLSVGNVFSIEPGIYLEGRFGLRLEEIVILRPQGPEVFSNMPRDLIVRPSVG</sequence>
<dbReference type="InterPro" id="IPR000587">
    <property type="entry name" value="Creatinase_N"/>
</dbReference>
<dbReference type="GO" id="GO:0006508">
    <property type="term" value="P:proteolysis"/>
    <property type="evidence" value="ECO:0007669"/>
    <property type="project" value="UniProtKB-KW"/>
</dbReference>
<keyword evidence="2 5" id="KW-0479">Metal-binding</keyword>
<dbReference type="KEGG" id="rmm:ROSMUCSMR3_02428"/>
<dbReference type="PANTHER" id="PTHR46112">
    <property type="entry name" value="AMINOPEPTIDASE"/>
    <property type="match status" value="1"/>
</dbReference>
<dbReference type="SUPFAM" id="SSF55920">
    <property type="entry name" value="Creatinase/aminopeptidase"/>
    <property type="match status" value="1"/>
</dbReference>
<reference evidence="8 9" key="1">
    <citation type="submission" date="2017-03" db="EMBL/GenBank/DDBJ databases">
        <title>Genome Sequence of Roseovarius mucosus strain SMR3 Isolated from a culture of the Diatom Skeletonema marinoi.</title>
        <authorList>
            <person name="Topel M."/>
            <person name="Pinder M."/>
            <person name="Johansson O.N."/>
            <person name="Kourtchenko O."/>
            <person name="Godhe A."/>
            <person name="Clarke A.K."/>
        </authorList>
    </citation>
    <scope>NUCLEOTIDE SEQUENCE [LARGE SCALE GENOMIC DNA]</scope>
    <source>
        <strain evidence="8 9">SMR3</strain>
    </source>
</reference>
<evidence type="ECO:0000256" key="2">
    <source>
        <dbReference type="ARBA" id="ARBA00022723"/>
    </source>
</evidence>
<dbReference type="GO" id="GO:0008237">
    <property type="term" value="F:metallopeptidase activity"/>
    <property type="evidence" value="ECO:0007669"/>
    <property type="project" value="UniProtKB-KW"/>
</dbReference>
<proteinExistence type="inferred from homology"/>
<dbReference type="Gene3D" id="3.40.350.10">
    <property type="entry name" value="Creatinase/prolidase N-terminal domain"/>
    <property type="match status" value="1"/>
</dbReference>
<dbReference type="Pfam" id="PF00557">
    <property type="entry name" value="Peptidase_M24"/>
    <property type="match status" value="1"/>
</dbReference>
<dbReference type="PROSITE" id="PS00491">
    <property type="entry name" value="PROLINE_PEPTIDASE"/>
    <property type="match status" value="1"/>
</dbReference>
<dbReference type="InterPro" id="IPR029149">
    <property type="entry name" value="Creatin/AminoP/Spt16_N"/>
</dbReference>
<evidence type="ECO:0000256" key="1">
    <source>
        <dbReference type="ARBA" id="ARBA00022670"/>
    </source>
</evidence>
<dbReference type="AlphaFoldDB" id="A0A1V0RQ45"/>
<dbReference type="EC" id="3.4.-.-" evidence="8"/>
<dbReference type="RefSeq" id="WP_081507449.1">
    <property type="nucleotide sequence ID" value="NZ_CP020474.1"/>
</dbReference>
<dbReference type="EMBL" id="CP020474">
    <property type="protein sequence ID" value="ARE83897.1"/>
    <property type="molecule type" value="Genomic_DNA"/>
</dbReference>
<dbReference type="InterPro" id="IPR050659">
    <property type="entry name" value="Peptidase_M24B"/>
</dbReference>
<comment type="similarity">
    <text evidence="5">Belongs to the peptidase M24B family.</text>
</comment>
<dbReference type="Gene3D" id="3.90.230.10">
    <property type="entry name" value="Creatinase/methionine aminopeptidase superfamily"/>
    <property type="match status" value="1"/>
</dbReference>
<evidence type="ECO:0000259" key="7">
    <source>
        <dbReference type="Pfam" id="PF01321"/>
    </source>
</evidence>
<evidence type="ECO:0000256" key="5">
    <source>
        <dbReference type="RuleBase" id="RU000590"/>
    </source>
</evidence>
<keyword evidence="1" id="KW-0645">Protease</keyword>
<dbReference type="InterPro" id="IPR000994">
    <property type="entry name" value="Pept_M24"/>
</dbReference>
<dbReference type="Pfam" id="PF01321">
    <property type="entry name" value="Creatinase_N"/>
    <property type="match status" value="1"/>
</dbReference>
<feature type="domain" description="Peptidase M24" evidence="6">
    <location>
        <begin position="151"/>
        <end position="349"/>
    </location>
</feature>
<keyword evidence="4" id="KW-0482">Metalloprotease</keyword>
<accession>A0A1V0RQ45</accession>
<evidence type="ECO:0000313" key="9">
    <source>
        <dbReference type="Proteomes" id="UP000192273"/>
    </source>
</evidence>
<dbReference type="InterPro" id="IPR036005">
    <property type="entry name" value="Creatinase/aminopeptidase-like"/>
</dbReference>
<name>A0A1V0RQ45_9RHOB</name>
<keyword evidence="9" id="KW-1185">Reference proteome</keyword>
<dbReference type="OrthoDB" id="9806388at2"/>
<protein>
    <submittedName>
        <fullName evidence="8">Putative peptidase</fullName>
        <ecNumber evidence="8">3.4.-.-</ecNumber>
    </submittedName>
</protein>
<dbReference type="InterPro" id="IPR001131">
    <property type="entry name" value="Peptidase_M24B_aminopep-P_CS"/>
</dbReference>
<dbReference type="Proteomes" id="UP000192273">
    <property type="component" value="Chromosome"/>
</dbReference>
<dbReference type="PANTHER" id="PTHR46112:SF9">
    <property type="entry name" value="XAA-PRO AMINOPEPTIDASE"/>
    <property type="match status" value="1"/>
</dbReference>
<feature type="domain" description="Creatinase N-terminal" evidence="7">
    <location>
        <begin position="10"/>
        <end position="98"/>
    </location>
</feature>
<organism evidence="8 9">
    <name type="scientific">Roseovarius mucosus</name>
    <dbReference type="NCBI Taxonomy" id="215743"/>
    <lineage>
        <taxon>Bacteria</taxon>
        <taxon>Pseudomonadati</taxon>
        <taxon>Pseudomonadota</taxon>
        <taxon>Alphaproteobacteria</taxon>
        <taxon>Rhodobacterales</taxon>
        <taxon>Roseobacteraceae</taxon>
        <taxon>Roseovarius</taxon>
    </lineage>
</organism>
<evidence type="ECO:0000259" key="6">
    <source>
        <dbReference type="Pfam" id="PF00557"/>
    </source>
</evidence>
<keyword evidence="3 8" id="KW-0378">Hydrolase</keyword>
<evidence type="ECO:0000256" key="3">
    <source>
        <dbReference type="ARBA" id="ARBA00022801"/>
    </source>
</evidence>
<dbReference type="GO" id="GO:0046872">
    <property type="term" value="F:metal ion binding"/>
    <property type="evidence" value="ECO:0007669"/>
    <property type="project" value="UniProtKB-KW"/>
</dbReference>